<feature type="domain" description="NERD" evidence="9">
    <location>
        <begin position="10"/>
        <end position="119"/>
    </location>
</feature>
<dbReference type="Pfam" id="PF00069">
    <property type="entry name" value="Pkinase"/>
    <property type="match status" value="2"/>
</dbReference>
<dbReference type="PANTHER" id="PTHR43289:SF6">
    <property type="entry name" value="SERINE_THREONINE-PROTEIN KINASE NEKL-3"/>
    <property type="match status" value="1"/>
</dbReference>
<name>A0ABW7YWT5_9ACTN</name>
<feature type="domain" description="Protein kinase" evidence="8">
    <location>
        <begin position="477"/>
        <end position="725"/>
    </location>
</feature>
<sequence>MAHLNVMGDYQGPGEQKTAETLARDLPDDWEVIAGRKIGGPDRADLDLVIVGERAIYVVEEKSWGPRIMLSDQIWNVGGDPRRNPLDRANHLARVLAGQLRTRVTGYVSASRGRHLVKAGVILSHDALQLSDDGSYQDGDAVTRLAEAVHRLRTWDASFGLQLQPVRDGVISFLKGLPHREPRPTKIGTYTIVQELAPIGAARCFHAKAGEKTVILRCYPMHGWGPDVSPRELMDRERKAIDRLDESGRTWQIYPSFEHEAHQWFVVPVVPARGKSLATSLKINDPARDHDGLPREVVVKVVRDAFSALAEVHEAGLVHRGLCPVRIYFGRGLRVKFSDFYLSRLSGAQTIGPMLAADADVGVPYRAPECRDAIQLATTSSDVFSLALSLSVWLVGDAPQDPHIDELRARIAGFPIVGKVLEACMADDHEHRPGAEAAAKHIRQVATAVPAQTPAAQLPPVPEDRDFHEGSLVDGRYKLIKSLGVGAFARTWLARDSNSGGHRVIKQFHDDATAKTYLHREFKAAEKIRHDHCARVYDISEKPPPGYLVLEYVEGDNLKEFAATRNPDAEMYRTIAIGVLSALDYLHARNLVHRDVSPGNVIVNAEGRAMLIDFGVSSTFDSKSLAGTPPFMAPEVRSRRGAAAQSDIYALCVTMIFVMLGRYPYAGDPARGTEERNHLLPPTDDERQSWGALGSAMLDVLFRGAHSEASRRPASARALADDLGLLDELPETEGAPLTNPTVDGLRRLYRASGIGNTGNRGLEDEFAQATYVPTLLDSKLLPDILGNGLRLVLLTGNPGDGKTSFLVKVGQALRRHDAEVVNEDAAGWRMRLNGHSYVAVYDASESHGGNSSDDLIRAALDPGPGEDLARRTVLLAINDGRLLKFFNEHGDLYEDEANEVHRQQAGKPPLDAGIVLVDLKRRTLAPRLDDAGLAGRMLGLFTAEANWEVCEGCLSRRVCPIRANADALRDPARAAVEELITTSHLRRRRRATFRDVRSAMAWLITGDRSCGDVHTAREKGMDLRRSGASLLEDLAFDRTCADYLVQEWADLDPAQIAAPEVERAARVSPNVTADPAVFTERDRERVQRRLFLGTWRHHGLERSAVRAYRYLKEFEAALHADQGLLDEAKASVLRGLSGLLGAPGYRGTALAVADQGAGGTWAVLKEIPEDDFTLDQVVWHSTYVESRPEALRLRHSGGLSLLLTLDTFELVLRVADGDLIEDAASGAVRQEIETFAAGLRHSPANSVRIVDPAGRGRRVAEVDRRLVLEEES</sequence>
<proteinExistence type="predicted"/>
<keyword evidence="2" id="KW-0723">Serine/threonine-protein kinase</keyword>
<dbReference type="PANTHER" id="PTHR43289">
    <property type="entry name" value="MITOGEN-ACTIVATED PROTEIN KINASE KINASE KINASE 20-RELATED"/>
    <property type="match status" value="1"/>
</dbReference>
<dbReference type="PROSITE" id="PS00109">
    <property type="entry name" value="PROTEIN_KINASE_TYR"/>
    <property type="match status" value="1"/>
</dbReference>
<evidence type="ECO:0000259" key="8">
    <source>
        <dbReference type="PROSITE" id="PS50011"/>
    </source>
</evidence>
<evidence type="ECO:0000313" key="11">
    <source>
        <dbReference type="Proteomes" id="UP001612741"/>
    </source>
</evidence>
<dbReference type="PROSITE" id="PS00107">
    <property type="entry name" value="PROTEIN_KINASE_ATP"/>
    <property type="match status" value="1"/>
</dbReference>
<keyword evidence="6 7" id="KW-0067">ATP-binding</keyword>
<dbReference type="PROSITE" id="PS50011">
    <property type="entry name" value="PROTEIN_KINASE_DOM"/>
    <property type="match status" value="2"/>
</dbReference>
<keyword evidence="4 7" id="KW-0547">Nucleotide-binding</keyword>
<evidence type="ECO:0000313" key="10">
    <source>
        <dbReference type="EMBL" id="MFI6500293.1"/>
    </source>
</evidence>
<dbReference type="InterPro" id="IPR000719">
    <property type="entry name" value="Prot_kinase_dom"/>
</dbReference>
<comment type="caution">
    <text evidence="10">The sequence shown here is derived from an EMBL/GenBank/DDBJ whole genome shotgun (WGS) entry which is preliminary data.</text>
</comment>
<dbReference type="EC" id="2.7.11.1" evidence="1"/>
<dbReference type="InterPro" id="IPR008266">
    <property type="entry name" value="Tyr_kinase_AS"/>
</dbReference>
<dbReference type="GO" id="GO:0016301">
    <property type="term" value="F:kinase activity"/>
    <property type="evidence" value="ECO:0007669"/>
    <property type="project" value="UniProtKB-KW"/>
</dbReference>
<reference evidence="10 11" key="1">
    <citation type="submission" date="2024-10" db="EMBL/GenBank/DDBJ databases">
        <title>The Natural Products Discovery Center: Release of the First 8490 Sequenced Strains for Exploring Actinobacteria Biosynthetic Diversity.</title>
        <authorList>
            <person name="Kalkreuter E."/>
            <person name="Kautsar S.A."/>
            <person name="Yang D."/>
            <person name="Bader C.D."/>
            <person name="Teijaro C.N."/>
            <person name="Fluegel L."/>
            <person name="Davis C.M."/>
            <person name="Simpson J.R."/>
            <person name="Lauterbach L."/>
            <person name="Steele A.D."/>
            <person name="Gui C."/>
            <person name="Meng S."/>
            <person name="Li G."/>
            <person name="Viehrig K."/>
            <person name="Ye F."/>
            <person name="Su P."/>
            <person name="Kiefer A.F."/>
            <person name="Nichols A."/>
            <person name="Cepeda A.J."/>
            <person name="Yan W."/>
            <person name="Fan B."/>
            <person name="Jiang Y."/>
            <person name="Adhikari A."/>
            <person name="Zheng C.-J."/>
            <person name="Schuster L."/>
            <person name="Cowan T.M."/>
            <person name="Smanski M.J."/>
            <person name="Chevrette M.G."/>
            <person name="De Carvalho L.P.S."/>
            <person name="Shen B."/>
        </authorList>
    </citation>
    <scope>NUCLEOTIDE SEQUENCE [LARGE SCALE GENOMIC DNA]</scope>
    <source>
        <strain evidence="10 11">NPDC050545</strain>
    </source>
</reference>
<evidence type="ECO:0000256" key="1">
    <source>
        <dbReference type="ARBA" id="ARBA00012513"/>
    </source>
</evidence>
<keyword evidence="11" id="KW-1185">Reference proteome</keyword>
<dbReference type="Gene3D" id="1.10.510.10">
    <property type="entry name" value="Transferase(Phosphotransferase) domain 1"/>
    <property type="match status" value="2"/>
</dbReference>
<accession>A0ABW7YWT5</accession>
<dbReference type="SUPFAM" id="SSF56112">
    <property type="entry name" value="Protein kinase-like (PK-like)"/>
    <property type="match status" value="2"/>
</dbReference>
<dbReference type="CDD" id="cd14014">
    <property type="entry name" value="STKc_PknB_like"/>
    <property type="match status" value="1"/>
</dbReference>
<keyword evidence="3" id="KW-0808">Transferase</keyword>
<dbReference type="InterPro" id="IPR011009">
    <property type="entry name" value="Kinase-like_dom_sf"/>
</dbReference>
<dbReference type="Proteomes" id="UP001612741">
    <property type="component" value="Unassembled WGS sequence"/>
</dbReference>
<dbReference type="Pfam" id="PF08378">
    <property type="entry name" value="NERD"/>
    <property type="match status" value="1"/>
</dbReference>
<feature type="domain" description="Protein kinase" evidence="8">
    <location>
        <begin position="190"/>
        <end position="444"/>
    </location>
</feature>
<dbReference type="InterPro" id="IPR017441">
    <property type="entry name" value="Protein_kinase_ATP_BS"/>
</dbReference>
<organism evidence="10 11">
    <name type="scientific">Nonomuraea typhae</name>
    <dbReference type="NCBI Taxonomy" id="2603600"/>
    <lineage>
        <taxon>Bacteria</taxon>
        <taxon>Bacillati</taxon>
        <taxon>Actinomycetota</taxon>
        <taxon>Actinomycetes</taxon>
        <taxon>Streptosporangiales</taxon>
        <taxon>Streptosporangiaceae</taxon>
        <taxon>Nonomuraea</taxon>
    </lineage>
</organism>
<dbReference type="EMBL" id="JBITGY010000006">
    <property type="protein sequence ID" value="MFI6500293.1"/>
    <property type="molecule type" value="Genomic_DNA"/>
</dbReference>
<dbReference type="InterPro" id="IPR011528">
    <property type="entry name" value="NERD"/>
</dbReference>
<evidence type="ECO:0000256" key="3">
    <source>
        <dbReference type="ARBA" id="ARBA00022679"/>
    </source>
</evidence>
<evidence type="ECO:0000256" key="6">
    <source>
        <dbReference type="ARBA" id="ARBA00022840"/>
    </source>
</evidence>
<evidence type="ECO:0000256" key="4">
    <source>
        <dbReference type="ARBA" id="ARBA00022741"/>
    </source>
</evidence>
<evidence type="ECO:0000259" key="9">
    <source>
        <dbReference type="PROSITE" id="PS50965"/>
    </source>
</evidence>
<dbReference type="RefSeq" id="WP_397084103.1">
    <property type="nucleotide sequence ID" value="NZ_JBITGY010000006.1"/>
</dbReference>
<evidence type="ECO:0000256" key="7">
    <source>
        <dbReference type="PROSITE-ProRule" id="PRU10141"/>
    </source>
</evidence>
<keyword evidence="5 10" id="KW-0418">Kinase</keyword>
<protein>
    <recommendedName>
        <fullName evidence="1">non-specific serine/threonine protein kinase</fullName>
        <ecNumber evidence="1">2.7.11.1</ecNumber>
    </recommendedName>
</protein>
<dbReference type="PROSITE" id="PS50965">
    <property type="entry name" value="NERD"/>
    <property type="match status" value="1"/>
</dbReference>
<evidence type="ECO:0000256" key="2">
    <source>
        <dbReference type="ARBA" id="ARBA00022527"/>
    </source>
</evidence>
<gene>
    <name evidence="10" type="ORF">ACIBG2_23120</name>
</gene>
<evidence type="ECO:0000256" key="5">
    <source>
        <dbReference type="ARBA" id="ARBA00022777"/>
    </source>
</evidence>
<feature type="binding site" evidence="7">
    <location>
        <position position="506"/>
    </location>
    <ligand>
        <name>ATP</name>
        <dbReference type="ChEBI" id="CHEBI:30616"/>
    </ligand>
</feature>